<dbReference type="SUPFAM" id="SSF53335">
    <property type="entry name" value="S-adenosyl-L-methionine-dependent methyltransferases"/>
    <property type="match status" value="1"/>
</dbReference>
<dbReference type="Gene3D" id="3.40.50.150">
    <property type="entry name" value="Vaccinia Virus protein VP39"/>
    <property type="match status" value="1"/>
</dbReference>
<protein>
    <submittedName>
        <fullName evidence="2">Demethylrebeccamycin-D-glucose O-methyltransferase</fullName>
        <ecNumber evidence="2">2.1.1.164</ecNumber>
    </submittedName>
</protein>
<keyword evidence="3" id="KW-1185">Reference proteome</keyword>
<organism evidence="2 3">
    <name type="scientific">Mucisphaera calidilacus</name>
    <dbReference type="NCBI Taxonomy" id="2527982"/>
    <lineage>
        <taxon>Bacteria</taxon>
        <taxon>Pseudomonadati</taxon>
        <taxon>Planctomycetota</taxon>
        <taxon>Phycisphaerae</taxon>
        <taxon>Phycisphaerales</taxon>
        <taxon>Phycisphaeraceae</taxon>
        <taxon>Mucisphaera</taxon>
    </lineage>
</organism>
<dbReference type="EMBL" id="CP036280">
    <property type="protein sequence ID" value="QDU72563.1"/>
    <property type="molecule type" value="Genomic_DNA"/>
</dbReference>
<name>A0A518C018_9BACT</name>
<proteinExistence type="predicted"/>
<keyword evidence="2" id="KW-0808">Transferase</keyword>
<dbReference type="GO" id="GO:0032259">
    <property type="term" value="P:methylation"/>
    <property type="evidence" value="ECO:0007669"/>
    <property type="project" value="UniProtKB-KW"/>
</dbReference>
<dbReference type="EC" id="2.1.1.164" evidence="2"/>
<sequence>MDRMYRYTRHVYDTTRKFYLLGRDRLLRELDTRPDDSVVEIGCGTARNLIRLARIRPDVRLFGLDASDQMLETARQHIHAAGLDDRITVRQGLAENINHRDFGLDQPFDVPFFSYSLSMIPTWKESVDTALDQLAPGRTLYAVDFWDQADLPAPFRWTLTHWLKLFHVVHRPELIEYLQHLGDGDRFDLDVTSIMGRYAYIARLSPTP</sequence>
<gene>
    <name evidence="2" type="primary">rebM_2</name>
    <name evidence="2" type="ORF">Pan265_24330</name>
</gene>
<dbReference type="PANTHER" id="PTHR47473">
    <property type="entry name" value="BTA1P"/>
    <property type="match status" value="1"/>
</dbReference>
<dbReference type="Proteomes" id="UP000320386">
    <property type="component" value="Chromosome"/>
</dbReference>
<dbReference type="CDD" id="cd02440">
    <property type="entry name" value="AdoMet_MTases"/>
    <property type="match status" value="1"/>
</dbReference>
<evidence type="ECO:0000259" key="1">
    <source>
        <dbReference type="Pfam" id="PF13847"/>
    </source>
</evidence>
<keyword evidence="2" id="KW-0489">Methyltransferase</keyword>
<reference evidence="2 3" key="1">
    <citation type="submission" date="2019-02" db="EMBL/GenBank/DDBJ databases">
        <title>Deep-cultivation of Planctomycetes and their phenomic and genomic characterization uncovers novel biology.</title>
        <authorList>
            <person name="Wiegand S."/>
            <person name="Jogler M."/>
            <person name="Boedeker C."/>
            <person name="Pinto D."/>
            <person name="Vollmers J."/>
            <person name="Rivas-Marin E."/>
            <person name="Kohn T."/>
            <person name="Peeters S.H."/>
            <person name="Heuer A."/>
            <person name="Rast P."/>
            <person name="Oberbeckmann S."/>
            <person name="Bunk B."/>
            <person name="Jeske O."/>
            <person name="Meyerdierks A."/>
            <person name="Storesund J.E."/>
            <person name="Kallscheuer N."/>
            <person name="Luecker S."/>
            <person name="Lage O.M."/>
            <person name="Pohl T."/>
            <person name="Merkel B.J."/>
            <person name="Hornburger P."/>
            <person name="Mueller R.-W."/>
            <person name="Bruemmer F."/>
            <person name="Labrenz M."/>
            <person name="Spormann A.M."/>
            <person name="Op den Camp H."/>
            <person name="Overmann J."/>
            <person name="Amann R."/>
            <person name="Jetten M.S.M."/>
            <person name="Mascher T."/>
            <person name="Medema M.H."/>
            <person name="Devos D.P."/>
            <person name="Kaster A.-K."/>
            <person name="Ovreas L."/>
            <person name="Rohde M."/>
            <person name="Galperin M.Y."/>
            <person name="Jogler C."/>
        </authorList>
    </citation>
    <scope>NUCLEOTIDE SEQUENCE [LARGE SCALE GENOMIC DNA]</scope>
    <source>
        <strain evidence="2 3">Pan265</strain>
    </source>
</reference>
<accession>A0A518C018</accession>
<dbReference type="PANTHER" id="PTHR47473:SF1">
    <property type="entry name" value="METHYLTRANSFERASE DOMAIN-CONTAINING PROTEIN"/>
    <property type="match status" value="1"/>
</dbReference>
<dbReference type="InterPro" id="IPR025714">
    <property type="entry name" value="Methyltranfer_dom"/>
</dbReference>
<dbReference type="Pfam" id="PF13847">
    <property type="entry name" value="Methyltransf_31"/>
    <property type="match status" value="1"/>
</dbReference>
<dbReference type="InterPro" id="IPR029063">
    <property type="entry name" value="SAM-dependent_MTases_sf"/>
</dbReference>
<dbReference type="KEGG" id="mcad:Pan265_24330"/>
<feature type="domain" description="Methyltransferase" evidence="1">
    <location>
        <begin position="35"/>
        <end position="156"/>
    </location>
</feature>
<evidence type="ECO:0000313" key="2">
    <source>
        <dbReference type="EMBL" id="QDU72563.1"/>
    </source>
</evidence>
<evidence type="ECO:0000313" key="3">
    <source>
        <dbReference type="Proteomes" id="UP000320386"/>
    </source>
</evidence>
<dbReference type="GO" id="GO:0102082">
    <property type="term" value="F:demethylrebeccamycin--D-glucose O-methyltransferase activity"/>
    <property type="evidence" value="ECO:0007669"/>
    <property type="project" value="UniProtKB-EC"/>
</dbReference>
<dbReference type="AlphaFoldDB" id="A0A518C018"/>